<dbReference type="InterPro" id="IPR012675">
    <property type="entry name" value="Beta-grasp_dom_sf"/>
</dbReference>
<evidence type="ECO:0000256" key="4">
    <source>
        <dbReference type="ARBA" id="ARBA00022840"/>
    </source>
</evidence>
<proteinExistence type="inferred from homology"/>
<dbReference type="FunFam" id="3.10.20.30:FF:000001">
    <property type="entry name" value="Ribosome-binding ATPase YchF"/>
    <property type="match status" value="1"/>
</dbReference>
<dbReference type="Gene3D" id="3.40.50.300">
    <property type="entry name" value="P-loop containing nucleotide triphosphate hydrolases"/>
    <property type="match status" value="1"/>
</dbReference>
<keyword evidence="5" id="KW-0460">Magnesium</keyword>
<evidence type="ECO:0000256" key="7">
    <source>
        <dbReference type="SAM" id="Coils"/>
    </source>
</evidence>
<feature type="domain" description="TGS" evidence="9">
    <location>
        <begin position="295"/>
        <end position="378"/>
    </location>
</feature>
<dbReference type="Pfam" id="PF01926">
    <property type="entry name" value="MMR_HSR1"/>
    <property type="match status" value="1"/>
</dbReference>
<dbReference type="EMBL" id="PFAK01000019">
    <property type="protein sequence ID" value="PIR96415.1"/>
    <property type="molecule type" value="Genomic_DNA"/>
</dbReference>
<dbReference type="FunFam" id="1.10.150.300:FF:000001">
    <property type="entry name" value="Ribosome-binding ATPase YchF"/>
    <property type="match status" value="1"/>
</dbReference>
<dbReference type="GO" id="GO:0016887">
    <property type="term" value="F:ATP hydrolysis activity"/>
    <property type="evidence" value="ECO:0007669"/>
    <property type="project" value="UniProtKB-UniRule"/>
</dbReference>
<dbReference type="InterPro" id="IPR023192">
    <property type="entry name" value="TGS-like_dom_sf"/>
</dbReference>
<accession>A0A2H0VBF4</accession>
<feature type="coiled-coil region" evidence="7">
    <location>
        <begin position="130"/>
        <end position="157"/>
    </location>
</feature>
<evidence type="ECO:0000259" key="8">
    <source>
        <dbReference type="PROSITE" id="PS51710"/>
    </source>
</evidence>
<protein>
    <recommendedName>
        <fullName evidence="6">Ribosome-binding ATPase YchF</fullName>
    </recommendedName>
</protein>
<sequence>MSFQIGIVGLPNVGKSTLFNAITKAKVLAANYPFATVDPNVGVVAVPDERLAKLATQEKSEKVVPTTIEFVDIAGLVKGASQGEGLGNQFLSHIREVDAILEVVRFFENGDVIHVQGSVDPKRDMETIGIELQLADLQNVEKRLESVSKQAKSGDREMIIKKQVLDKYRAALEQGQMANTVELTDEEKEHSKDIELLTTKPFLFVANNKFNLDTKQYSSSIPNEAEKSLIPSLKNGQGISPLPSVGRDDMIVIDAKIESELSELPDEERAQYLKELGLPEAGLDRIIKQAYKTLNLITFITAGPKESKAWTCTAGSKAPQAAGKIHTDFEKGFIRAEVIQWNKLLEAGSYAKAREKGWLRTEGKNYTIQDGDVVHFLFNV</sequence>
<keyword evidence="3 6" id="KW-0547">Nucleotide-binding</keyword>
<dbReference type="InterPro" id="IPR013029">
    <property type="entry name" value="YchF_C"/>
</dbReference>
<dbReference type="GO" id="GO:0005524">
    <property type="term" value="F:ATP binding"/>
    <property type="evidence" value="ECO:0007669"/>
    <property type="project" value="UniProtKB-UniRule"/>
</dbReference>
<evidence type="ECO:0000256" key="3">
    <source>
        <dbReference type="ARBA" id="ARBA00022741"/>
    </source>
</evidence>
<dbReference type="InterPro" id="IPR012676">
    <property type="entry name" value="TGS-like"/>
</dbReference>
<dbReference type="InterPro" id="IPR004396">
    <property type="entry name" value="ATPase_YchF/OLA1"/>
</dbReference>
<keyword evidence="2" id="KW-0479">Metal-binding</keyword>
<dbReference type="AlphaFoldDB" id="A0A2H0VBF4"/>
<comment type="cofactor">
    <cofactor evidence="1">
        <name>Mg(2+)</name>
        <dbReference type="ChEBI" id="CHEBI:18420"/>
    </cofactor>
</comment>
<keyword evidence="7" id="KW-0175">Coiled coil</keyword>
<dbReference type="PIRSF" id="PIRSF006641">
    <property type="entry name" value="CHP00092"/>
    <property type="match status" value="1"/>
</dbReference>
<evidence type="ECO:0000256" key="1">
    <source>
        <dbReference type="ARBA" id="ARBA00001946"/>
    </source>
</evidence>
<dbReference type="SUPFAM" id="SSF81271">
    <property type="entry name" value="TGS-like"/>
    <property type="match status" value="1"/>
</dbReference>
<dbReference type="SUPFAM" id="SSF52540">
    <property type="entry name" value="P-loop containing nucleoside triphosphate hydrolases"/>
    <property type="match status" value="1"/>
</dbReference>
<dbReference type="InterPro" id="IPR041706">
    <property type="entry name" value="YchF_N"/>
</dbReference>
<dbReference type="PANTHER" id="PTHR23305:SF18">
    <property type="entry name" value="OBG-TYPE G DOMAIN-CONTAINING PROTEIN"/>
    <property type="match status" value="1"/>
</dbReference>
<dbReference type="CDD" id="cd01900">
    <property type="entry name" value="YchF"/>
    <property type="match status" value="1"/>
</dbReference>
<organism evidence="10 11">
    <name type="scientific">Candidatus Doudnabacteria bacterium CG10_big_fil_rev_8_21_14_0_10_42_18</name>
    <dbReference type="NCBI Taxonomy" id="1974552"/>
    <lineage>
        <taxon>Bacteria</taxon>
        <taxon>Candidatus Doudnaibacteriota</taxon>
    </lineage>
</organism>
<dbReference type="Proteomes" id="UP000230922">
    <property type="component" value="Unassembled WGS sequence"/>
</dbReference>
<name>A0A2H0VBF4_9BACT</name>
<dbReference type="GO" id="GO:0046872">
    <property type="term" value="F:metal ion binding"/>
    <property type="evidence" value="ECO:0007669"/>
    <property type="project" value="UniProtKB-KW"/>
</dbReference>
<feature type="domain" description="OBG-type G" evidence="8">
    <location>
        <begin position="3"/>
        <end position="207"/>
    </location>
</feature>
<dbReference type="Gene3D" id="3.10.20.30">
    <property type="match status" value="1"/>
</dbReference>
<dbReference type="GO" id="GO:0005737">
    <property type="term" value="C:cytoplasm"/>
    <property type="evidence" value="ECO:0007669"/>
    <property type="project" value="TreeGrafter"/>
</dbReference>
<keyword evidence="4 6" id="KW-0067">ATP-binding</keyword>
<dbReference type="GO" id="GO:0005525">
    <property type="term" value="F:GTP binding"/>
    <property type="evidence" value="ECO:0007669"/>
    <property type="project" value="InterPro"/>
</dbReference>
<evidence type="ECO:0000256" key="5">
    <source>
        <dbReference type="ARBA" id="ARBA00022842"/>
    </source>
</evidence>
<reference evidence="11" key="1">
    <citation type="submission" date="2017-09" db="EMBL/GenBank/DDBJ databases">
        <title>Depth-based differentiation of microbial function through sediment-hosted aquifers and enrichment of novel symbionts in the deep terrestrial subsurface.</title>
        <authorList>
            <person name="Probst A.J."/>
            <person name="Ladd B."/>
            <person name="Jarett J.K."/>
            <person name="Geller-Mcgrath D.E."/>
            <person name="Sieber C.M.K."/>
            <person name="Emerson J.B."/>
            <person name="Anantharaman K."/>
            <person name="Thomas B.C."/>
            <person name="Malmstrom R."/>
            <person name="Stieglmeier M."/>
            <person name="Klingl A."/>
            <person name="Woyke T."/>
            <person name="Ryan C.M."/>
            <person name="Banfield J.F."/>
        </authorList>
    </citation>
    <scope>NUCLEOTIDE SEQUENCE [LARGE SCALE GENOMIC DNA]</scope>
</reference>
<dbReference type="PROSITE" id="PS51710">
    <property type="entry name" value="G_OBG"/>
    <property type="match status" value="1"/>
</dbReference>
<dbReference type="CDD" id="cd04867">
    <property type="entry name" value="TGS_YchF_OLA1"/>
    <property type="match status" value="1"/>
</dbReference>
<evidence type="ECO:0000313" key="10">
    <source>
        <dbReference type="EMBL" id="PIR96415.1"/>
    </source>
</evidence>
<dbReference type="PANTHER" id="PTHR23305">
    <property type="entry name" value="OBG GTPASE FAMILY"/>
    <property type="match status" value="1"/>
</dbReference>
<dbReference type="InterPro" id="IPR004095">
    <property type="entry name" value="TGS"/>
</dbReference>
<dbReference type="PROSITE" id="PS51880">
    <property type="entry name" value="TGS"/>
    <property type="match status" value="1"/>
</dbReference>
<evidence type="ECO:0000313" key="11">
    <source>
        <dbReference type="Proteomes" id="UP000230922"/>
    </source>
</evidence>
<dbReference type="InterPro" id="IPR031167">
    <property type="entry name" value="G_OBG"/>
</dbReference>
<dbReference type="InterPro" id="IPR027417">
    <property type="entry name" value="P-loop_NTPase"/>
</dbReference>
<dbReference type="PRINTS" id="PR00326">
    <property type="entry name" value="GTP1OBG"/>
</dbReference>
<dbReference type="NCBIfam" id="TIGR00092">
    <property type="entry name" value="redox-regulated ATPase YchF"/>
    <property type="match status" value="1"/>
</dbReference>
<evidence type="ECO:0000256" key="6">
    <source>
        <dbReference type="HAMAP-Rule" id="MF_00944"/>
    </source>
</evidence>
<gene>
    <name evidence="6" type="primary">ychF</name>
    <name evidence="10" type="ORF">COT92_01265</name>
</gene>
<comment type="similarity">
    <text evidence="6">Belongs to the TRAFAC class OBG-HflX-like GTPase superfamily. OBG GTPase family. YchF/OLA1 subfamily.</text>
</comment>
<dbReference type="Gene3D" id="1.10.150.300">
    <property type="entry name" value="TGS-like domain"/>
    <property type="match status" value="1"/>
</dbReference>
<dbReference type="Pfam" id="PF06071">
    <property type="entry name" value="YchF-GTPase_C"/>
    <property type="match status" value="1"/>
</dbReference>
<dbReference type="GO" id="GO:0043023">
    <property type="term" value="F:ribosomal large subunit binding"/>
    <property type="evidence" value="ECO:0007669"/>
    <property type="project" value="UniProtKB-UniRule"/>
</dbReference>
<comment type="caution">
    <text evidence="10">The sequence shown here is derived from an EMBL/GenBank/DDBJ whole genome shotgun (WGS) entry which is preliminary data.</text>
</comment>
<evidence type="ECO:0000259" key="9">
    <source>
        <dbReference type="PROSITE" id="PS51880"/>
    </source>
</evidence>
<evidence type="ECO:0000256" key="2">
    <source>
        <dbReference type="ARBA" id="ARBA00022723"/>
    </source>
</evidence>
<dbReference type="InterPro" id="IPR006073">
    <property type="entry name" value="GTP-bd"/>
</dbReference>
<comment type="function">
    <text evidence="6">ATPase that binds to both the 70S ribosome and the 50S ribosomal subunit in a nucleotide-independent manner.</text>
</comment>
<dbReference type="HAMAP" id="MF_00944">
    <property type="entry name" value="YchF_OLA1_ATPase"/>
    <property type="match status" value="1"/>
</dbReference>
<feature type="binding site" evidence="6">
    <location>
        <begin position="12"/>
        <end position="17"/>
    </location>
    <ligand>
        <name>ATP</name>
        <dbReference type="ChEBI" id="CHEBI:30616"/>
    </ligand>
</feature>